<protein>
    <submittedName>
        <fullName evidence="1">Uncharacterized protein</fullName>
    </submittedName>
</protein>
<dbReference type="AlphaFoldDB" id="A0A2T1HNQ6"/>
<dbReference type="EMBL" id="PVZS01000028">
    <property type="protein sequence ID" value="PSC03304.1"/>
    <property type="molecule type" value="Genomic_DNA"/>
</dbReference>
<reference evidence="2" key="1">
    <citation type="submission" date="2018-03" db="EMBL/GenBank/DDBJ databases">
        <authorList>
            <person name="Sun L."/>
            <person name="Liu H."/>
            <person name="Chen W."/>
            <person name="Huang K."/>
            <person name="Liu W."/>
            <person name="Gao X."/>
        </authorList>
    </citation>
    <scope>NUCLEOTIDE SEQUENCE [LARGE SCALE GENOMIC DNA]</scope>
    <source>
        <strain evidence="2">SH9</strain>
    </source>
</reference>
<comment type="caution">
    <text evidence="1">The sequence shown here is derived from an EMBL/GenBank/DDBJ whole genome shotgun (WGS) entry which is preliminary data.</text>
</comment>
<accession>A0A2T1HNQ6</accession>
<proteinExistence type="predicted"/>
<sequence>MKSAPVRDAAAGQAPYYPPMLLPRLHETLRELVEARGEFDYESETLMRAPLSPVLKAKLAKALELRRQQACQPLEQRLRELEKELRAVIRDRRWDEKAS</sequence>
<dbReference type="RefSeq" id="WP_106339171.1">
    <property type="nucleotide sequence ID" value="NZ_PVZS01000028.1"/>
</dbReference>
<gene>
    <name evidence="1" type="ORF">SLNSH_19810</name>
</gene>
<evidence type="ECO:0000313" key="1">
    <source>
        <dbReference type="EMBL" id="PSC03304.1"/>
    </source>
</evidence>
<name>A0A2T1HNQ6_9HYPH</name>
<organism evidence="1 2">
    <name type="scientific">Alsobacter soli</name>
    <dbReference type="NCBI Taxonomy" id="2109933"/>
    <lineage>
        <taxon>Bacteria</taxon>
        <taxon>Pseudomonadati</taxon>
        <taxon>Pseudomonadota</taxon>
        <taxon>Alphaproteobacteria</taxon>
        <taxon>Hyphomicrobiales</taxon>
        <taxon>Alsobacteraceae</taxon>
        <taxon>Alsobacter</taxon>
    </lineage>
</organism>
<evidence type="ECO:0000313" key="2">
    <source>
        <dbReference type="Proteomes" id="UP000239772"/>
    </source>
</evidence>
<keyword evidence="2" id="KW-1185">Reference proteome</keyword>
<dbReference type="Proteomes" id="UP000239772">
    <property type="component" value="Unassembled WGS sequence"/>
</dbReference>